<evidence type="ECO:0000313" key="4">
    <source>
        <dbReference type="Proteomes" id="UP000231962"/>
    </source>
</evidence>
<reference evidence="4 5" key="1">
    <citation type="submission" date="2017-07" db="EMBL/GenBank/DDBJ databases">
        <title>Leptospira spp. isolated from tropical soils.</title>
        <authorList>
            <person name="Thibeaux R."/>
            <person name="Iraola G."/>
            <person name="Ferres I."/>
            <person name="Bierque E."/>
            <person name="Girault D."/>
            <person name="Soupe-Gilbert M.-E."/>
            <person name="Picardeau M."/>
            <person name="Goarant C."/>
        </authorList>
    </citation>
    <scope>NUCLEOTIDE SEQUENCE [LARGE SCALE GENOMIC DNA]</scope>
    <source>
        <strain evidence="3 5">FH1-B-B1</strain>
        <strain evidence="2 4">FH1-B-C1</strain>
    </source>
</reference>
<comment type="caution">
    <text evidence="3">The sequence shown here is derived from an EMBL/GenBank/DDBJ whole genome shotgun (WGS) entry which is preliminary data.</text>
</comment>
<feature type="transmembrane region" description="Helical" evidence="1">
    <location>
        <begin position="141"/>
        <end position="160"/>
    </location>
</feature>
<name>A0A2M9ZQV1_9LEPT</name>
<evidence type="ECO:0000313" key="2">
    <source>
        <dbReference type="EMBL" id="PJZ68327.1"/>
    </source>
</evidence>
<keyword evidence="4" id="KW-1185">Reference proteome</keyword>
<feature type="transmembrane region" description="Helical" evidence="1">
    <location>
        <begin position="50"/>
        <end position="69"/>
    </location>
</feature>
<dbReference type="AlphaFoldDB" id="A0A2M9ZQV1"/>
<accession>A0A2M9ZQV1</accession>
<feature type="transmembrane region" description="Helical" evidence="1">
    <location>
        <begin position="20"/>
        <end position="38"/>
    </location>
</feature>
<keyword evidence="1" id="KW-0472">Membrane</keyword>
<sequence>MEDLYKEFEREIIANKRWEWAGLIIGYGAYLLSFLFVFGFKWEAPRMANMFYFGLFTRISSLLINRYYLVPKIFLRLLSSNEEERELAWNSIQIHREAVYRRLSKNLYGWNDATELYEADRDSLVALLQENTKKNWRAVGFWYIWFYAIVGATLVFFTFYPGEEW</sequence>
<evidence type="ECO:0000313" key="5">
    <source>
        <dbReference type="Proteomes" id="UP000231990"/>
    </source>
</evidence>
<dbReference type="Proteomes" id="UP000231962">
    <property type="component" value="Unassembled WGS sequence"/>
</dbReference>
<keyword evidence="1" id="KW-0812">Transmembrane</keyword>
<evidence type="ECO:0000313" key="3">
    <source>
        <dbReference type="EMBL" id="PJZ74467.1"/>
    </source>
</evidence>
<organism evidence="3 5">
    <name type="scientific">Leptospira perolatii</name>
    <dbReference type="NCBI Taxonomy" id="2023191"/>
    <lineage>
        <taxon>Bacteria</taxon>
        <taxon>Pseudomonadati</taxon>
        <taxon>Spirochaetota</taxon>
        <taxon>Spirochaetia</taxon>
        <taxon>Leptospirales</taxon>
        <taxon>Leptospiraceae</taxon>
        <taxon>Leptospira</taxon>
    </lineage>
</organism>
<dbReference type="Proteomes" id="UP000231990">
    <property type="component" value="Unassembled WGS sequence"/>
</dbReference>
<keyword evidence="1" id="KW-1133">Transmembrane helix</keyword>
<protein>
    <submittedName>
        <fullName evidence="3">Uncharacterized protein</fullName>
    </submittedName>
</protein>
<proteinExistence type="predicted"/>
<evidence type="ECO:0000256" key="1">
    <source>
        <dbReference type="SAM" id="Phobius"/>
    </source>
</evidence>
<dbReference type="EMBL" id="NPDY01000026">
    <property type="protein sequence ID" value="PJZ68327.1"/>
    <property type="molecule type" value="Genomic_DNA"/>
</dbReference>
<dbReference type="EMBL" id="NPDZ01000002">
    <property type="protein sequence ID" value="PJZ74467.1"/>
    <property type="molecule type" value="Genomic_DNA"/>
</dbReference>
<gene>
    <name evidence="2" type="ORF">CH360_16810</name>
    <name evidence="3" type="ORF">CH373_04785</name>
</gene>
<dbReference type="OrthoDB" id="344167at2"/>